<dbReference type="Pfam" id="PF07963">
    <property type="entry name" value="N_methyl"/>
    <property type="match status" value="1"/>
</dbReference>
<name>A0A1F8F1M2_9BACT</name>
<evidence type="ECO:0000313" key="3">
    <source>
        <dbReference type="Proteomes" id="UP000177605"/>
    </source>
</evidence>
<gene>
    <name evidence="2" type="ORF">A2669_02540</name>
</gene>
<keyword evidence="1" id="KW-0812">Transmembrane</keyword>
<keyword evidence="1" id="KW-0472">Membrane</keyword>
<comment type="caution">
    <text evidence="2">The sequence shown here is derived from an EMBL/GenBank/DDBJ whole genome shotgun (WGS) entry which is preliminary data.</text>
</comment>
<dbReference type="EMBL" id="MGJM01000005">
    <property type="protein sequence ID" value="OGN07037.1"/>
    <property type="molecule type" value="Genomic_DNA"/>
</dbReference>
<sequence length="173" mass="19141">MNRRFQPFISNFQKNPPQNQVGFTLVETLVSLVILSVAMIPILNLTAGTARVNSNLQDNLVAAGLVQEGIEVVRAIRDNNWFNDRAFDEGLAAGVYQVQWDSNSLLSLPGNPVLFVDNGIYTYSGSVPSKFRRTVTISKPNAGELMVVGAVTWIERSNNTKTLSAESHLFNWK</sequence>
<evidence type="ECO:0000256" key="1">
    <source>
        <dbReference type="SAM" id="Phobius"/>
    </source>
</evidence>
<dbReference type="AlphaFoldDB" id="A0A1F8F1M2"/>
<organism evidence="2 3">
    <name type="scientific">Candidatus Yanofskybacteria bacterium RIFCSPHIGHO2_01_FULL_48_25b</name>
    <dbReference type="NCBI Taxonomy" id="1802672"/>
    <lineage>
        <taxon>Bacteria</taxon>
        <taxon>Candidatus Yanofskyibacteriota</taxon>
    </lineage>
</organism>
<evidence type="ECO:0000313" key="2">
    <source>
        <dbReference type="EMBL" id="OGN07037.1"/>
    </source>
</evidence>
<proteinExistence type="predicted"/>
<dbReference type="Proteomes" id="UP000177605">
    <property type="component" value="Unassembled WGS sequence"/>
</dbReference>
<dbReference type="InterPro" id="IPR012902">
    <property type="entry name" value="N_methyl_site"/>
</dbReference>
<protein>
    <submittedName>
        <fullName evidence="2">Uncharacterized protein</fullName>
    </submittedName>
</protein>
<accession>A0A1F8F1M2</accession>
<feature type="transmembrane region" description="Helical" evidence="1">
    <location>
        <begin position="21"/>
        <end position="43"/>
    </location>
</feature>
<keyword evidence="1" id="KW-1133">Transmembrane helix</keyword>
<dbReference type="NCBIfam" id="TIGR02532">
    <property type="entry name" value="IV_pilin_GFxxxE"/>
    <property type="match status" value="1"/>
</dbReference>
<reference evidence="2 3" key="1">
    <citation type="journal article" date="2016" name="Nat. Commun.">
        <title>Thousands of microbial genomes shed light on interconnected biogeochemical processes in an aquifer system.</title>
        <authorList>
            <person name="Anantharaman K."/>
            <person name="Brown C.T."/>
            <person name="Hug L.A."/>
            <person name="Sharon I."/>
            <person name="Castelle C.J."/>
            <person name="Probst A.J."/>
            <person name="Thomas B.C."/>
            <person name="Singh A."/>
            <person name="Wilkins M.J."/>
            <person name="Karaoz U."/>
            <person name="Brodie E.L."/>
            <person name="Williams K.H."/>
            <person name="Hubbard S.S."/>
            <person name="Banfield J.F."/>
        </authorList>
    </citation>
    <scope>NUCLEOTIDE SEQUENCE [LARGE SCALE GENOMIC DNA]</scope>
</reference>